<feature type="transmembrane region" description="Helical" evidence="14">
    <location>
        <begin position="1088"/>
        <end position="1109"/>
    </location>
</feature>
<evidence type="ECO:0000256" key="14">
    <source>
        <dbReference type="SAM" id="Phobius"/>
    </source>
</evidence>
<dbReference type="SUPFAM" id="SSF103473">
    <property type="entry name" value="MFS general substrate transporter"/>
    <property type="match status" value="1"/>
</dbReference>
<feature type="region of interest" description="Disordered" evidence="13">
    <location>
        <begin position="557"/>
        <end position="643"/>
    </location>
</feature>
<keyword evidence="17" id="KW-1185">Reference proteome</keyword>
<feature type="compositionally biased region" description="Low complexity" evidence="13">
    <location>
        <begin position="813"/>
        <end position="826"/>
    </location>
</feature>
<dbReference type="InterPro" id="IPR011701">
    <property type="entry name" value="MFS"/>
</dbReference>
<feature type="transmembrane region" description="Helical" evidence="14">
    <location>
        <begin position="1153"/>
        <end position="1175"/>
    </location>
</feature>
<dbReference type="Pfam" id="PF07690">
    <property type="entry name" value="MFS_1"/>
    <property type="match status" value="1"/>
</dbReference>
<dbReference type="GO" id="GO:0005829">
    <property type="term" value="C:cytosol"/>
    <property type="evidence" value="ECO:0007669"/>
    <property type="project" value="TreeGrafter"/>
</dbReference>
<keyword evidence="6 11" id="KW-0663">Pyridoxal phosphate</keyword>
<comment type="catalytic activity">
    <reaction evidence="10 12">
        <text>L-glutamate + H(+) = 4-aminobutanoate + CO2</text>
        <dbReference type="Rhea" id="RHEA:17785"/>
        <dbReference type="ChEBI" id="CHEBI:15378"/>
        <dbReference type="ChEBI" id="CHEBI:16526"/>
        <dbReference type="ChEBI" id="CHEBI:29985"/>
        <dbReference type="ChEBI" id="CHEBI:59888"/>
        <dbReference type="EC" id="4.1.1.15"/>
    </reaction>
</comment>
<dbReference type="InterPro" id="IPR015421">
    <property type="entry name" value="PyrdxlP-dep_Trfase_major"/>
</dbReference>
<evidence type="ECO:0000256" key="11">
    <source>
        <dbReference type="PIRSR" id="PIRSR602129-50"/>
    </source>
</evidence>
<dbReference type="EMBL" id="JOWA01000154">
    <property type="protein sequence ID" value="KEZ39306.1"/>
    <property type="molecule type" value="Genomic_DNA"/>
</dbReference>
<dbReference type="Gene3D" id="3.40.640.10">
    <property type="entry name" value="Type I PLP-dependent aspartate aminotransferase-like (Major domain)"/>
    <property type="match status" value="1"/>
</dbReference>
<dbReference type="Gene3D" id="4.10.280.50">
    <property type="match status" value="1"/>
</dbReference>
<feature type="compositionally biased region" description="Low complexity" evidence="13">
    <location>
        <begin position="569"/>
        <end position="585"/>
    </location>
</feature>
<dbReference type="Pfam" id="PF00282">
    <property type="entry name" value="Pyridoxal_deC"/>
    <property type="match status" value="1"/>
</dbReference>
<feature type="transmembrane region" description="Helical" evidence="14">
    <location>
        <begin position="1121"/>
        <end position="1141"/>
    </location>
</feature>
<feature type="transmembrane region" description="Helical" evidence="14">
    <location>
        <begin position="1209"/>
        <end position="1225"/>
    </location>
</feature>
<keyword evidence="8 14" id="KW-0472">Membrane</keyword>
<dbReference type="FunFam" id="1.20.1250.20:FF:000223">
    <property type="entry name" value="Major facilitator superfamily domain-containing protein"/>
    <property type="match status" value="1"/>
</dbReference>
<feature type="region of interest" description="Disordered" evidence="13">
    <location>
        <begin position="752"/>
        <end position="791"/>
    </location>
</feature>
<evidence type="ECO:0000256" key="4">
    <source>
        <dbReference type="ARBA" id="ARBA00012421"/>
    </source>
</evidence>
<keyword evidence="7 14" id="KW-1133">Transmembrane helix</keyword>
<dbReference type="InterPro" id="IPR005829">
    <property type="entry name" value="Sugar_transporter_CS"/>
</dbReference>
<evidence type="ECO:0000256" key="8">
    <source>
        <dbReference type="ARBA" id="ARBA00023136"/>
    </source>
</evidence>
<dbReference type="NCBIfam" id="TIGR01788">
    <property type="entry name" value="Glu-decarb-GAD"/>
    <property type="match status" value="1"/>
</dbReference>
<feature type="transmembrane region" description="Helical" evidence="14">
    <location>
        <begin position="1270"/>
        <end position="1289"/>
    </location>
</feature>
<feature type="compositionally biased region" description="Polar residues" evidence="13">
    <location>
        <begin position="32"/>
        <end position="41"/>
    </location>
</feature>
<evidence type="ECO:0000256" key="10">
    <source>
        <dbReference type="ARBA" id="ARBA00048868"/>
    </source>
</evidence>
<dbReference type="InterPro" id="IPR010107">
    <property type="entry name" value="Glutamate_decarboxylase"/>
</dbReference>
<evidence type="ECO:0000259" key="15">
    <source>
        <dbReference type="PROSITE" id="PS50850"/>
    </source>
</evidence>
<evidence type="ECO:0000313" key="17">
    <source>
        <dbReference type="Proteomes" id="UP000028545"/>
    </source>
</evidence>
<reference evidence="16 17" key="1">
    <citation type="journal article" date="2014" name="Genome Announc.">
        <title>Draft genome sequence of the pathogenic fungus Scedosporium apiospermum.</title>
        <authorList>
            <person name="Vandeputte P."/>
            <person name="Ghamrawi S."/>
            <person name="Rechenmann M."/>
            <person name="Iltis A."/>
            <person name="Giraud S."/>
            <person name="Fleury M."/>
            <person name="Thornton C."/>
            <person name="Delhaes L."/>
            <person name="Meyer W."/>
            <person name="Papon N."/>
            <person name="Bouchara J.P."/>
        </authorList>
    </citation>
    <scope>NUCLEOTIDE SEQUENCE [LARGE SCALE GENOMIC DNA]</scope>
    <source>
        <strain evidence="16 17">IHEM 14462</strain>
    </source>
</reference>
<dbReference type="InterPro" id="IPR036259">
    <property type="entry name" value="MFS_trans_sf"/>
</dbReference>
<evidence type="ECO:0000256" key="2">
    <source>
        <dbReference type="ARBA" id="ARBA00004141"/>
    </source>
</evidence>
<dbReference type="InterPro" id="IPR015424">
    <property type="entry name" value="PyrdxlP-dep_Trfase"/>
</dbReference>
<dbReference type="GO" id="GO:0016020">
    <property type="term" value="C:membrane"/>
    <property type="evidence" value="ECO:0007669"/>
    <property type="project" value="UniProtKB-SubCell"/>
</dbReference>
<dbReference type="PANTHER" id="PTHR43321:SF3">
    <property type="entry name" value="GLUTAMATE DECARBOXYLASE"/>
    <property type="match status" value="1"/>
</dbReference>
<dbReference type="PANTHER" id="PTHR43321">
    <property type="entry name" value="GLUTAMATE DECARBOXYLASE"/>
    <property type="match status" value="1"/>
</dbReference>
<dbReference type="SUPFAM" id="SSF53383">
    <property type="entry name" value="PLP-dependent transferases"/>
    <property type="match status" value="1"/>
</dbReference>
<feature type="transmembrane region" description="Helical" evidence="14">
    <location>
        <begin position="1029"/>
        <end position="1051"/>
    </location>
</feature>
<dbReference type="RefSeq" id="XP_016639105.1">
    <property type="nucleotide sequence ID" value="XM_016791261.1"/>
</dbReference>
<evidence type="ECO:0000313" key="16">
    <source>
        <dbReference type="EMBL" id="KEZ39306.1"/>
    </source>
</evidence>
<dbReference type="GeneID" id="27729063"/>
<keyword evidence="9 12" id="KW-0456">Lyase</keyword>
<evidence type="ECO:0000256" key="13">
    <source>
        <dbReference type="SAM" id="MobiDB-lite"/>
    </source>
</evidence>
<feature type="compositionally biased region" description="Low complexity" evidence="13">
    <location>
        <begin position="596"/>
        <end position="636"/>
    </location>
</feature>
<dbReference type="GO" id="GO:0004351">
    <property type="term" value="F:glutamate decarboxylase activity"/>
    <property type="evidence" value="ECO:0007669"/>
    <property type="project" value="UniProtKB-EC"/>
</dbReference>
<proteinExistence type="inferred from homology"/>
<evidence type="ECO:0000256" key="7">
    <source>
        <dbReference type="ARBA" id="ARBA00022989"/>
    </source>
</evidence>
<keyword evidence="5 14" id="KW-0812">Transmembrane</keyword>
<dbReference type="Proteomes" id="UP000028545">
    <property type="component" value="Unassembled WGS sequence"/>
</dbReference>
<evidence type="ECO:0000256" key="5">
    <source>
        <dbReference type="ARBA" id="ARBA00022692"/>
    </source>
</evidence>
<gene>
    <name evidence="16" type="ORF">SAPIO_CDS9991</name>
</gene>
<feature type="region of interest" description="Disordered" evidence="13">
    <location>
        <begin position="803"/>
        <end position="830"/>
    </location>
</feature>
<feature type="transmembrane region" description="Helical" evidence="14">
    <location>
        <begin position="1361"/>
        <end position="1379"/>
    </location>
</feature>
<feature type="transmembrane region" description="Helical" evidence="14">
    <location>
        <begin position="655"/>
        <end position="676"/>
    </location>
</feature>
<feature type="transmembrane region" description="Helical" evidence="14">
    <location>
        <begin position="961"/>
        <end position="980"/>
    </location>
</feature>
<dbReference type="InterPro" id="IPR020846">
    <property type="entry name" value="MFS_dom"/>
</dbReference>
<dbReference type="GO" id="GO:0022857">
    <property type="term" value="F:transmembrane transporter activity"/>
    <property type="evidence" value="ECO:0007669"/>
    <property type="project" value="InterPro"/>
</dbReference>
<dbReference type="Gene3D" id="3.90.1150.160">
    <property type="match status" value="1"/>
</dbReference>
<feature type="compositionally biased region" description="Basic residues" evidence="13">
    <location>
        <begin position="763"/>
        <end position="772"/>
    </location>
</feature>
<accession>A0A084FW44</accession>
<feature type="domain" description="Major facilitator superfamily (MFS) profile" evidence="15">
    <location>
        <begin position="958"/>
        <end position="1382"/>
    </location>
</feature>
<dbReference type="GO" id="GO:0030170">
    <property type="term" value="F:pyridoxal phosphate binding"/>
    <property type="evidence" value="ECO:0007669"/>
    <property type="project" value="InterPro"/>
</dbReference>
<evidence type="ECO:0000256" key="12">
    <source>
        <dbReference type="RuleBase" id="RU361171"/>
    </source>
</evidence>
<dbReference type="FunFam" id="3.40.640.10:FF:000017">
    <property type="entry name" value="Glutamate decarboxylase"/>
    <property type="match status" value="1"/>
</dbReference>
<feature type="transmembrane region" description="Helical" evidence="14">
    <location>
        <begin position="1245"/>
        <end position="1263"/>
    </location>
</feature>
<dbReference type="KEGG" id="sapo:SAPIO_CDS9991"/>
<dbReference type="PROSITE" id="PS00216">
    <property type="entry name" value="SUGAR_TRANSPORT_1"/>
    <property type="match status" value="1"/>
</dbReference>
<comment type="caution">
    <text evidence="16">The sequence shown here is derived from an EMBL/GenBank/DDBJ whole genome shotgun (WGS) entry which is preliminary data.</text>
</comment>
<keyword evidence="12" id="KW-0210">Decarboxylase</keyword>
<evidence type="ECO:0000256" key="9">
    <source>
        <dbReference type="ARBA" id="ARBA00023239"/>
    </source>
</evidence>
<dbReference type="Gene3D" id="1.20.1250.20">
    <property type="entry name" value="MFS general substrate transporter like domains"/>
    <property type="match status" value="1"/>
</dbReference>
<feature type="region of interest" description="Disordered" evidence="13">
    <location>
        <begin position="20"/>
        <end position="50"/>
    </location>
</feature>
<comment type="cofactor">
    <cofactor evidence="1 11 12">
        <name>pyridoxal 5'-phosphate</name>
        <dbReference type="ChEBI" id="CHEBI:597326"/>
    </cofactor>
</comment>
<dbReference type="FunFam" id="4.10.280.50:FF:000001">
    <property type="entry name" value="Glutamate decarboxylase"/>
    <property type="match status" value="1"/>
</dbReference>
<feature type="modified residue" description="N6-(pyridoxal phosphate)lysine" evidence="11">
    <location>
        <position position="298"/>
    </location>
</feature>
<dbReference type="VEuPathDB" id="FungiDB:SAPIO_CDS9991"/>
<sequence length="1398" mass="152900">MLSRHVNPDDIVSHLREVTPGLAHPASRPSRHTTPYSSKYTAQDPIPKFRIPEDGASADTVYQMIHDEMNLDGKPDLNLASFVGTWMEPNATALMNENMNKNLADADEYPALMRIHERCISILANLWGVREGEKAVGSATTGSSEAIHLGGLAMKRRWQERRRKEGKDTSRPNILMGANAQVALEKFARYFEVEPRILPVSEGSHHRLDPELVKKNIDENTIGVFVILGSTFTGHYEPVEEISKILDQYQEETGIDIPIHVDGASGAFIAPFTYAGAGGPKWNFELPRVVSINTSGHKFGLVYVGLGWIIWRDEKYLPDSLVFSLDYLGGTEKSFTLNFSRPGAQVVLQYYNLIHLGFAGYREVMENCLRNARLLSRALEETGWYTVVSDIHRPVENSREKVAASLENREAYALKTQARRTSLSGMFDDITSADYVAGLPVVAFRFSDRFQKQFPYVKQESVSLMMRARQWIIPNYCLPSNESNVQILRIVVRENMSLDLLEKLVEDICMVTEALMESRDRDRDMEGHIGVDPCLPVKISYQHLVSRRGVETVELGKPTRLGAFGGSQGSSQSSGRNSNQRNNNSPSVDVGGFAGSTSPSSFSSSSSSTSTGQSTFGSSSSTSSSPTSSTSAASSQQQNNAGKNGWQRLPVGAQIFIILGIVLVAMFIIGLFSVVLRKRQEMRRFNRDVSFKKVLWESFKSVTGIACLMRRFGKGSKDKSNGGRAFSYDKVNRQSYEESIATRDSFIEYGGERWYDPNAPPRPPRRERHKRPSRYDPDFPGHSRTVSSVSAVSERIVPPWEQPLPHRAPWELSATSPSVSPASSISHPHELEVSHLSELAASPVTKPPTVAQSSNGGSASTTDEAIAKLVKATVASPRREGLGSNPIAPKFYARLRVEHFGGWLPALSLSPTSSPPFARGDPTASFPSSYFPFPSSIEIAFKASTMATPADPQWRRKVLKVIVISLLLDLISFTFILPLFPKLLEYYRDREAATPLTDGASASLLQTVLDYLNRYKAAFARKIDSRYDIVLLGGAMGSLFSLLQAIASPLIGKLSDKYGRRAALLASMCGNILSVLLWVVAIDFRTFVASRVVGGLSEGNVQLATAMATDISDEKSRGSTMALIGACFSVAFTFGPMLGAYLSSIETVARNPFATAAGVSLFLIVAETLYLYLYLPETLPALTGQDEKKPTANGKAKPKTQTKRTNSRVLLYAIHFVFLLFFSGMESSLSFMTYDLFGFTSSKNGRLLGFVGLVASILQGGVTRRLPPLTAVRVGVLACLAAFGLLARLQTVSMLYVAATCLAMTSATVVTGLNALSSFEAGEGERGGKLGMMRSWGQLGRGLGPVLFTSVYWWAGREVAYQLGATGIAVVLVAVFAGLKTPPGTKVNQGKTASAKEL</sequence>
<feature type="transmembrane region" description="Helical" evidence="14">
    <location>
        <begin position="1295"/>
        <end position="1316"/>
    </location>
</feature>
<feature type="transmembrane region" description="Helical" evidence="14">
    <location>
        <begin position="1336"/>
        <end position="1355"/>
    </location>
</feature>
<dbReference type="HOGENOM" id="CLU_254496_0_0_1"/>
<name>A0A084FW44_PSEDA</name>
<protein>
    <recommendedName>
        <fullName evidence="4 12">Glutamate decarboxylase</fullName>
        <ecNumber evidence="4 12">4.1.1.15</ecNumber>
    </recommendedName>
</protein>
<dbReference type="GO" id="GO:0006538">
    <property type="term" value="P:L-glutamate catabolic process"/>
    <property type="evidence" value="ECO:0007669"/>
    <property type="project" value="TreeGrafter"/>
</dbReference>
<comment type="similarity">
    <text evidence="3 12">Belongs to the group II decarboxylase family.</text>
</comment>
<dbReference type="OrthoDB" id="5152799at2759"/>
<evidence type="ECO:0000256" key="3">
    <source>
        <dbReference type="ARBA" id="ARBA00009533"/>
    </source>
</evidence>
<evidence type="ECO:0000256" key="6">
    <source>
        <dbReference type="ARBA" id="ARBA00022898"/>
    </source>
</evidence>
<dbReference type="EC" id="4.1.1.15" evidence="4 12"/>
<comment type="subcellular location">
    <subcellularLocation>
        <location evidence="2">Membrane</location>
        <topology evidence="2">Multi-pass membrane protein</topology>
    </subcellularLocation>
</comment>
<dbReference type="PROSITE" id="PS50850">
    <property type="entry name" value="MFS"/>
    <property type="match status" value="1"/>
</dbReference>
<dbReference type="InterPro" id="IPR002129">
    <property type="entry name" value="PyrdxlP-dep_de-COase"/>
</dbReference>
<feature type="transmembrane region" description="Helical" evidence="14">
    <location>
        <begin position="1063"/>
        <end position="1082"/>
    </location>
</feature>
<organism evidence="16 17">
    <name type="scientific">Pseudallescheria apiosperma</name>
    <name type="common">Scedosporium apiospermum</name>
    <dbReference type="NCBI Taxonomy" id="563466"/>
    <lineage>
        <taxon>Eukaryota</taxon>
        <taxon>Fungi</taxon>
        <taxon>Dikarya</taxon>
        <taxon>Ascomycota</taxon>
        <taxon>Pezizomycotina</taxon>
        <taxon>Sordariomycetes</taxon>
        <taxon>Hypocreomycetidae</taxon>
        <taxon>Microascales</taxon>
        <taxon>Microascaceae</taxon>
        <taxon>Scedosporium</taxon>
    </lineage>
</organism>
<evidence type="ECO:0000256" key="1">
    <source>
        <dbReference type="ARBA" id="ARBA00001933"/>
    </source>
</evidence>